<protein>
    <submittedName>
        <fullName evidence="1">Uncharacterized protein</fullName>
    </submittedName>
</protein>
<name>A0A2H3JQH3_WOLCO</name>
<dbReference type="AlphaFoldDB" id="A0A2H3JQH3"/>
<reference evidence="1 2" key="1">
    <citation type="journal article" date="2012" name="Science">
        <title>The Paleozoic origin of enzymatic lignin decomposition reconstructed from 31 fungal genomes.</title>
        <authorList>
            <person name="Floudas D."/>
            <person name="Binder M."/>
            <person name="Riley R."/>
            <person name="Barry K."/>
            <person name="Blanchette R.A."/>
            <person name="Henrissat B."/>
            <person name="Martinez A.T."/>
            <person name="Otillar R."/>
            <person name="Spatafora J.W."/>
            <person name="Yadav J.S."/>
            <person name="Aerts A."/>
            <person name="Benoit I."/>
            <person name="Boyd A."/>
            <person name="Carlson A."/>
            <person name="Copeland A."/>
            <person name="Coutinho P.M."/>
            <person name="de Vries R.P."/>
            <person name="Ferreira P."/>
            <person name="Findley K."/>
            <person name="Foster B."/>
            <person name="Gaskell J."/>
            <person name="Glotzer D."/>
            <person name="Gorecki P."/>
            <person name="Heitman J."/>
            <person name="Hesse C."/>
            <person name="Hori C."/>
            <person name="Igarashi K."/>
            <person name="Jurgens J.A."/>
            <person name="Kallen N."/>
            <person name="Kersten P."/>
            <person name="Kohler A."/>
            <person name="Kuees U."/>
            <person name="Kumar T.K.A."/>
            <person name="Kuo A."/>
            <person name="LaButti K."/>
            <person name="Larrondo L.F."/>
            <person name="Lindquist E."/>
            <person name="Ling A."/>
            <person name="Lombard V."/>
            <person name="Lucas S."/>
            <person name="Lundell T."/>
            <person name="Martin R."/>
            <person name="McLaughlin D.J."/>
            <person name="Morgenstern I."/>
            <person name="Morin E."/>
            <person name="Murat C."/>
            <person name="Nagy L.G."/>
            <person name="Nolan M."/>
            <person name="Ohm R.A."/>
            <person name="Patyshakuliyeva A."/>
            <person name="Rokas A."/>
            <person name="Ruiz-Duenas F.J."/>
            <person name="Sabat G."/>
            <person name="Salamov A."/>
            <person name="Samejima M."/>
            <person name="Schmutz J."/>
            <person name="Slot J.C."/>
            <person name="St John F."/>
            <person name="Stenlid J."/>
            <person name="Sun H."/>
            <person name="Sun S."/>
            <person name="Syed K."/>
            <person name="Tsang A."/>
            <person name="Wiebenga A."/>
            <person name="Young D."/>
            <person name="Pisabarro A."/>
            <person name="Eastwood D.C."/>
            <person name="Martin F."/>
            <person name="Cullen D."/>
            <person name="Grigoriev I.V."/>
            <person name="Hibbett D.S."/>
        </authorList>
    </citation>
    <scope>NUCLEOTIDE SEQUENCE [LARGE SCALE GENOMIC DNA]</scope>
    <source>
        <strain evidence="1 2">MD-104</strain>
    </source>
</reference>
<sequence>MVIAVVFAAAEERDVYHDHPAARTWTNADTLGTVIERDRALVAISHRANCKEENMSATWSSWALTVLDLVAGLPPEIARAYHDVLTEGLNGPLRKVDKRRDAVDAGGGVEIVKPRPWYPTEDFTRILRGSWDIRRVDGLSHETVIVVPGNEGNGPSKVLVRGRRGREVRAQLVVLVQSNFEFLCGDEGLEWRDAELINCRVAGDRDPEQLYEDVDMYSLGTDEPVDQEIEVYGNDYDDGGVVQRAEPAASELQVIDIKLEWILARPTVPLSADELARFPAGYRDFAWPTWDVSILSQHQQMEIEGRIVAIEDWSSITPSSSDIMIECRNASLPCIYDAEGGITAEERSKGDTFAVRGYYSV</sequence>
<evidence type="ECO:0000313" key="1">
    <source>
        <dbReference type="EMBL" id="PCH41059.1"/>
    </source>
</evidence>
<evidence type="ECO:0000313" key="2">
    <source>
        <dbReference type="Proteomes" id="UP000218811"/>
    </source>
</evidence>
<gene>
    <name evidence="1" type="ORF">WOLCODRAFT_162777</name>
</gene>
<proteinExistence type="predicted"/>
<dbReference type="Proteomes" id="UP000218811">
    <property type="component" value="Unassembled WGS sequence"/>
</dbReference>
<keyword evidence="2" id="KW-1185">Reference proteome</keyword>
<organism evidence="1 2">
    <name type="scientific">Wolfiporia cocos (strain MD-104)</name>
    <name type="common">Brown rot fungus</name>
    <dbReference type="NCBI Taxonomy" id="742152"/>
    <lineage>
        <taxon>Eukaryota</taxon>
        <taxon>Fungi</taxon>
        <taxon>Dikarya</taxon>
        <taxon>Basidiomycota</taxon>
        <taxon>Agaricomycotina</taxon>
        <taxon>Agaricomycetes</taxon>
        <taxon>Polyporales</taxon>
        <taxon>Phaeolaceae</taxon>
        <taxon>Wolfiporia</taxon>
    </lineage>
</organism>
<dbReference type="EMBL" id="KB468113">
    <property type="protein sequence ID" value="PCH41059.1"/>
    <property type="molecule type" value="Genomic_DNA"/>
</dbReference>
<accession>A0A2H3JQH3</accession>